<reference evidence="10 11" key="1">
    <citation type="submission" date="2017-07" db="EMBL/GenBank/DDBJ databases">
        <title>Analysis of two Campylobacter avium genomes and identification of a novel hippuricase gene.</title>
        <authorList>
            <person name="Miller W.G."/>
            <person name="Chapman M.H."/>
            <person name="Yee E."/>
            <person name="Revez J."/>
            <person name="Bono J.L."/>
            <person name="Rossi M."/>
        </authorList>
    </citation>
    <scope>NUCLEOTIDE SEQUENCE [LARGE SCALE GENOMIC DNA]</scope>
    <source>
        <strain evidence="10 11">LMG 24591</strain>
    </source>
</reference>
<dbReference type="InterPro" id="IPR006667">
    <property type="entry name" value="SLC41_membr_dom"/>
</dbReference>
<dbReference type="Pfam" id="PF00571">
    <property type="entry name" value="CBS"/>
    <property type="match status" value="1"/>
</dbReference>
<dbReference type="PANTHER" id="PTHR43773:SF1">
    <property type="entry name" value="MAGNESIUM TRANSPORTER MGTE"/>
    <property type="match status" value="1"/>
</dbReference>
<evidence type="ECO:0000259" key="9">
    <source>
        <dbReference type="SMART" id="SM00924"/>
    </source>
</evidence>
<evidence type="ECO:0000256" key="6">
    <source>
        <dbReference type="ARBA" id="ARBA00022989"/>
    </source>
</evidence>
<dbReference type="Pfam" id="PF03448">
    <property type="entry name" value="MgtE_N"/>
    <property type="match status" value="1"/>
</dbReference>
<evidence type="ECO:0000256" key="7">
    <source>
        <dbReference type="ARBA" id="ARBA00023136"/>
    </source>
</evidence>
<evidence type="ECO:0000256" key="8">
    <source>
        <dbReference type="RuleBase" id="RU362011"/>
    </source>
</evidence>
<dbReference type="KEGG" id="cavi:CAV_0657"/>
<evidence type="ECO:0000313" key="11">
    <source>
        <dbReference type="Proteomes" id="UP000201169"/>
    </source>
</evidence>
<dbReference type="AlphaFoldDB" id="A0A222MWJ2"/>
<sequence>MSEALDSAKSFLKEASVKDCNADELIEALKLVKELDEEFYENTLKALTINNLANTAVLMPDYMLNDLLNCFSTSAVAKAIEELESDDATDLIQNLEHLDESKAKLILNSIEKEHKKDISLLKTYEQNSAGAYMQTEFLQAFLNESLQEAVQRYKKLKQSGELDQVQQFFVTDEKGVLQYCLPFGEALLWNFDTTFKDIMKDNSDKLIKNFVYDNDDIHSVVNLVKSYDLSVVAVVDKNKNLMGRITYDDIHDYLQEQATEQIYNLAGVSDEAEEETVSKATQARGFWLFINLFTSLISANIISLFSGEIEQLVALAILMPIVASMGGNTGSQALTVTVRKISLGDIKFSNAKHIIFRELRISLFNGAFFACVMGLVAYFWFNITMLGLVIALSMLINLGLAGFIGSVVPLTLKKLGYDPAVGSSVILTALTDALGFFSFLLLAKMILL</sequence>
<keyword evidence="8" id="KW-0479">Metal-binding</keyword>
<accession>A0A222MWJ2</accession>
<keyword evidence="6 8" id="KW-1133">Transmembrane helix</keyword>
<dbReference type="SUPFAM" id="SSF161093">
    <property type="entry name" value="MgtE membrane domain-like"/>
    <property type="match status" value="1"/>
</dbReference>
<comment type="subcellular location">
    <subcellularLocation>
        <location evidence="8">Cell membrane</location>
        <topology evidence="8">Multi-pass membrane protein</topology>
    </subcellularLocation>
    <subcellularLocation>
        <location evidence="1">Membrane</location>
        <topology evidence="1">Multi-pass membrane protein</topology>
    </subcellularLocation>
</comment>
<dbReference type="Gene3D" id="1.25.60.10">
    <property type="entry name" value="MgtE N-terminal domain-like"/>
    <property type="match status" value="1"/>
</dbReference>
<feature type="transmembrane region" description="Helical" evidence="8">
    <location>
        <begin position="424"/>
        <end position="447"/>
    </location>
</feature>
<evidence type="ECO:0000256" key="3">
    <source>
        <dbReference type="ARBA" id="ARBA00022448"/>
    </source>
</evidence>
<dbReference type="SMART" id="SM00924">
    <property type="entry name" value="MgtE_N"/>
    <property type="match status" value="1"/>
</dbReference>
<evidence type="ECO:0000256" key="5">
    <source>
        <dbReference type="ARBA" id="ARBA00022842"/>
    </source>
</evidence>
<dbReference type="InterPro" id="IPR036739">
    <property type="entry name" value="SLC41_membr_dom_sf"/>
</dbReference>
<dbReference type="Proteomes" id="UP000201169">
    <property type="component" value="Chromosome"/>
</dbReference>
<dbReference type="GO" id="GO:0046872">
    <property type="term" value="F:metal ion binding"/>
    <property type="evidence" value="ECO:0007669"/>
    <property type="project" value="UniProtKB-KW"/>
</dbReference>
<evidence type="ECO:0000256" key="1">
    <source>
        <dbReference type="ARBA" id="ARBA00004141"/>
    </source>
</evidence>
<keyword evidence="11" id="KW-1185">Reference proteome</keyword>
<keyword evidence="8" id="KW-1003">Cell membrane</keyword>
<gene>
    <name evidence="10" type="ORF">CAV_0657</name>
</gene>
<dbReference type="InterPro" id="IPR006669">
    <property type="entry name" value="MgtE_transporter"/>
</dbReference>
<dbReference type="InterPro" id="IPR006668">
    <property type="entry name" value="Mg_transptr_MgtE_intracell_dom"/>
</dbReference>
<dbReference type="InterPro" id="IPR000644">
    <property type="entry name" value="CBS_dom"/>
</dbReference>
<dbReference type="RefSeq" id="WP_245807431.1">
    <property type="nucleotide sequence ID" value="NZ_CP022347.1"/>
</dbReference>
<comment type="subunit">
    <text evidence="8">Homodimer.</text>
</comment>
<dbReference type="Gene3D" id="1.10.357.20">
    <property type="entry name" value="SLC41 divalent cation transporters, integral membrane domain"/>
    <property type="match status" value="1"/>
</dbReference>
<keyword evidence="5 8" id="KW-0460">Magnesium</keyword>
<dbReference type="EMBL" id="CP022347">
    <property type="protein sequence ID" value="ASQ30323.1"/>
    <property type="molecule type" value="Genomic_DNA"/>
</dbReference>
<dbReference type="SUPFAM" id="SSF54631">
    <property type="entry name" value="CBS-domain pair"/>
    <property type="match status" value="1"/>
</dbReference>
<evidence type="ECO:0000313" key="10">
    <source>
        <dbReference type="EMBL" id="ASQ30323.1"/>
    </source>
</evidence>
<dbReference type="GO" id="GO:0015095">
    <property type="term" value="F:magnesium ion transmembrane transporter activity"/>
    <property type="evidence" value="ECO:0007669"/>
    <property type="project" value="UniProtKB-UniRule"/>
</dbReference>
<dbReference type="Pfam" id="PF01769">
    <property type="entry name" value="MgtE"/>
    <property type="match status" value="1"/>
</dbReference>
<feature type="transmembrane region" description="Helical" evidence="8">
    <location>
        <begin position="286"/>
        <end position="306"/>
    </location>
</feature>
<dbReference type="SUPFAM" id="SSF158791">
    <property type="entry name" value="MgtE N-terminal domain-like"/>
    <property type="match status" value="1"/>
</dbReference>
<feature type="transmembrane region" description="Helical" evidence="8">
    <location>
        <begin position="359"/>
        <end position="381"/>
    </location>
</feature>
<keyword evidence="4 8" id="KW-0812">Transmembrane</keyword>
<organism evidence="10 11">
    <name type="scientific">Campylobacter avium LMG 24591</name>
    <dbReference type="NCBI Taxonomy" id="522484"/>
    <lineage>
        <taxon>Bacteria</taxon>
        <taxon>Pseudomonadati</taxon>
        <taxon>Campylobacterota</taxon>
        <taxon>Epsilonproteobacteria</taxon>
        <taxon>Campylobacterales</taxon>
        <taxon>Campylobacteraceae</taxon>
        <taxon>Campylobacter</taxon>
    </lineage>
</organism>
<comment type="similarity">
    <text evidence="2 8">Belongs to the SLC41A transporter family.</text>
</comment>
<dbReference type="InterPro" id="IPR038076">
    <property type="entry name" value="MgtE_N_sf"/>
</dbReference>
<feature type="transmembrane region" description="Helical" evidence="8">
    <location>
        <begin position="387"/>
        <end position="412"/>
    </location>
</feature>
<name>A0A222MWJ2_9BACT</name>
<feature type="transmembrane region" description="Helical" evidence="8">
    <location>
        <begin position="312"/>
        <end position="338"/>
    </location>
</feature>
<keyword evidence="3 8" id="KW-0813">Transport</keyword>
<proteinExistence type="inferred from homology"/>
<dbReference type="NCBIfam" id="TIGR00400">
    <property type="entry name" value="mgtE"/>
    <property type="match status" value="1"/>
</dbReference>
<keyword evidence="7 8" id="KW-0472">Membrane</keyword>
<comment type="function">
    <text evidence="8">Acts as a magnesium transporter.</text>
</comment>
<evidence type="ECO:0000256" key="2">
    <source>
        <dbReference type="ARBA" id="ARBA00009749"/>
    </source>
</evidence>
<feature type="domain" description="Magnesium transporter MgtE intracellular" evidence="9">
    <location>
        <begin position="23"/>
        <end position="129"/>
    </location>
</feature>
<dbReference type="GO" id="GO:0005886">
    <property type="term" value="C:plasma membrane"/>
    <property type="evidence" value="ECO:0007669"/>
    <property type="project" value="UniProtKB-SubCell"/>
</dbReference>
<dbReference type="PANTHER" id="PTHR43773">
    <property type="entry name" value="MAGNESIUM TRANSPORTER MGTE"/>
    <property type="match status" value="1"/>
</dbReference>
<evidence type="ECO:0000256" key="4">
    <source>
        <dbReference type="ARBA" id="ARBA00022692"/>
    </source>
</evidence>
<dbReference type="Gene3D" id="3.10.580.10">
    <property type="entry name" value="CBS-domain"/>
    <property type="match status" value="1"/>
</dbReference>
<protein>
    <recommendedName>
        <fullName evidence="8">Magnesium transporter MgtE</fullName>
    </recommendedName>
</protein>
<dbReference type="InterPro" id="IPR046342">
    <property type="entry name" value="CBS_dom_sf"/>
</dbReference>